<feature type="compositionally biased region" description="Gly residues" evidence="2">
    <location>
        <begin position="21"/>
        <end position="32"/>
    </location>
</feature>
<feature type="compositionally biased region" description="Polar residues" evidence="2">
    <location>
        <begin position="745"/>
        <end position="757"/>
    </location>
</feature>
<feature type="coiled-coil region" evidence="1">
    <location>
        <begin position="554"/>
        <end position="630"/>
    </location>
</feature>
<evidence type="ECO:0000256" key="2">
    <source>
        <dbReference type="SAM" id="MobiDB-lite"/>
    </source>
</evidence>
<protein>
    <recommendedName>
        <fullName evidence="4">FHA domain-containing protein</fullName>
    </recommendedName>
</protein>
<keyword evidence="3" id="KW-0472">Membrane</keyword>
<feature type="compositionally biased region" description="Basic and acidic residues" evidence="2">
    <location>
        <begin position="674"/>
        <end position="683"/>
    </location>
</feature>
<dbReference type="Proteomes" id="UP000812966">
    <property type="component" value="Unassembled WGS sequence"/>
</dbReference>
<comment type="caution">
    <text evidence="5">The sequence shown here is derived from an EMBL/GenBank/DDBJ whole genome shotgun (WGS) entry which is preliminary data.</text>
</comment>
<gene>
    <name evidence="5" type="ORF">FFLO_01495</name>
</gene>
<feature type="compositionally biased region" description="Polar residues" evidence="2">
    <location>
        <begin position="793"/>
        <end position="804"/>
    </location>
</feature>
<keyword evidence="1" id="KW-0175">Coiled coil</keyword>
<organism evidence="5 6">
    <name type="scientific">Filobasidium floriforme</name>
    <dbReference type="NCBI Taxonomy" id="5210"/>
    <lineage>
        <taxon>Eukaryota</taxon>
        <taxon>Fungi</taxon>
        <taxon>Dikarya</taxon>
        <taxon>Basidiomycota</taxon>
        <taxon>Agaricomycotina</taxon>
        <taxon>Tremellomycetes</taxon>
        <taxon>Filobasidiales</taxon>
        <taxon>Filobasidiaceae</taxon>
        <taxon>Filobasidium</taxon>
    </lineage>
</organism>
<dbReference type="PANTHER" id="PTHR15715:SF37">
    <property type="entry name" value="LD47843P"/>
    <property type="match status" value="1"/>
</dbReference>
<feature type="compositionally biased region" description="Basic residues" evidence="2">
    <location>
        <begin position="816"/>
        <end position="834"/>
    </location>
</feature>
<evidence type="ECO:0000256" key="3">
    <source>
        <dbReference type="SAM" id="Phobius"/>
    </source>
</evidence>
<feature type="compositionally biased region" description="Pro residues" evidence="2">
    <location>
        <begin position="100"/>
        <end position="115"/>
    </location>
</feature>
<reference evidence="5" key="1">
    <citation type="submission" date="2020-04" db="EMBL/GenBank/DDBJ databases">
        <title>Analysis of mating type loci in Filobasidium floriforme.</title>
        <authorList>
            <person name="Nowrousian M."/>
        </authorList>
    </citation>
    <scope>NUCLEOTIDE SEQUENCE</scope>
    <source>
        <strain evidence="5">CBS 6242</strain>
    </source>
</reference>
<feature type="compositionally biased region" description="Polar residues" evidence="2">
    <location>
        <begin position="841"/>
        <end position="852"/>
    </location>
</feature>
<accession>A0A8K0JPI8</accession>
<evidence type="ECO:0000256" key="1">
    <source>
        <dbReference type="SAM" id="Coils"/>
    </source>
</evidence>
<feature type="region of interest" description="Disordered" evidence="2">
    <location>
        <begin position="486"/>
        <end position="553"/>
    </location>
</feature>
<dbReference type="SMART" id="SM00240">
    <property type="entry name" value="FHA"/>
    <property type="match status" value="1"/>
</dbReference>
<dbReference type="GO" id="GO:0005737">
    <property type="term" value="C:cytoplasm"/>
    <property type="evidence" value="ECO:0007669"/>
    <property type="project" value="TreeGrafter"/>
</dbReference>
<dbReference type="Gene3D" id="2.60.200.20">
    <property type="match status" value="1"/>
</dbReference>
<feature type="compositionally biased region" description="Low complexity" evidence="2">
    <location>
        <begin position="523"/>
        <end position="545"/>
    </location>
</feature>
<dbReference type="InterPro" id="IPR008984">
    <property type="entry name" value="SMAD_FHA_dom_sf"/>
</dbReference>
<feature type="domain" description="FHA" evidence="4">
    <location>
        <begin position="185"/>
        <end position="246"/>
    </location>
</feature>
<dbReference type="PANTHER" id="PTHR15715">
    <property type="entry name" value="CENTROSOMAL PROTEIN OF 170 KDA"/>
    <property type="match status" value="1"/>
</dbReference>
<feature type="compositionally biased region" description="Low complexity" evidence="2">
    <location>
        <begin position="805"/>
        <end position="815"/>
    </location>
</feature>
<dbReference type="OrthoDB" id="687730at2759"/>
<evidence type="ECO:0000259" key="4">
    <source>
        <dbReference type="PROSITE" id="PS50006"/>
    </source>
</evidence>
<evidence type="ECO:0000313" key="5">
    <source>
        <dbReference type="EMBL" id="KAG7563063.1"/>
    </source>
</evidence>
<name>A0A8K0JPI8_9TREE</name>
<evidence type="ECO:0000313" key="6">
    <source>
        <dbReference type="Proteomes" id="UP000812966"/>
    </source>
</evidence>
<feature type="region of interest" description="Disordered" evidence="2">
    <location>
        <begin position="1"/>
        <end position="149"/>
    </location>
</feature>
<feature type="coiled-coil region" evidence="1">
    <location>
        <begin position="442"/>
        <end position="472"/>
    </location>
</feature>
<feature type="region of interest" description="Disordered" evidence="2">
    <location>
        <begin position="674"/>
        <end position="914"/>
    </location>
</feature>
<keyword evidence="3" id="KW-0812">Transmembrane</keyword>
<dbReference type="PROSITE" id="PS50006">
    <property type="entry name" value="FHA_DOMAIN"/>
    <property type="match status" value="1"/>
</dbReference>
<dbReference type="InterPro" id="IPR000253">
    <property type="entry name" value="FHA_dom"/>
</dbReference>
<proteinExistence type="predicted"/>
<keyword evidence="3" id="KW-1133">Transmembrane helix</keyword>
<dbReference type="EMBL" id="JABELV010000021">
    <property type="protein sequence ID" value="KAG7563063.1"/>
    <property type="molecule type" value="Genomic_DNA"/>
</dbReference>
<dbReference type="Pfam" id="PF00498">
    <property type="entry name" value="FHA"/>
    <property type="match status" value="1"/>
</dbReference>
<feature type="compositionally biased region" description="Basic and acidic residues" evidence="2">
    <location>
        <begin position="728"/>
        <end position="744"/>
    </location>
</feature>
<feature type="transmembrane region" description="Helical" evidence="3">
    <location>
        <begin position="925"/>
        <end position="947"/>
    </location>
</feature>
<dbReference type="InterPro" id="IPR051176">
    <property type="entry name" value="Cent_Immune-Sig_Mod"/>
</dbReference>
<feature type="compositionally biased region" description="Basic and acidic residues" evidence="2">
    <location>
        <begin position="888"/>
        <end position="910"/>
    </location>
</feature>
<feature type="compositionally biased region" description="Acidic residues" evidence="2">
    <location>
        <begin position="700"/>
        <end position="712"/>
    </location>
</feature>
<keyword evidence="6" id="KW-1185">Reference proteome</keyword>
<dbReference type="AlphaFoldDB" id="A0A8K0JPI8"/>
<dbReference type="SUPFAM" id="SSF49879">
    <property type="entry name" value="SMAD/FHA domain"/>
    <property type="match status" value="1"/>
</dbReference>
<sequence>MPQGSMGLERTLSNTSTGTIRNGGGNNGGYPGDYGHAGEDMHHNTGAGRNPESNGSGSINGRGQGGRPTEIGESGNSIRRDRDGRPGQSYASQGQSSPSPFRPAPPSTQTRPPPNLKSAMNAINGYAEPPRRTESPSGYGQGGHGEEMPWGGPFPSLHLWPLNETFATKMIHLPPITGRNPAERIKIGRQTNIKSTPTERNGFFDSKVLSRMHAEVWSEQGSDGSGRMYIRDVKSSNGTFVNGERLSNEGMESEPYELKSEDIVEFGIDIVSEDNKTVQHYKVSAKAYVVWNVDDAGWSARELANYFPYDQAKAVGPTRKGTGAVPPMNGTLPMAMMSAGGKGIGLNFDHVLAKLQAELEKSKETGAELQNLTSAMTDIQDTLSGGLPPNENGHATKHIPPQFQPQEPQPVYVPGVPDHVVGDPTATIAALQAQLSSTQVILVSHKDRIRSLETLLAEHEAIKTEVLGLRQQMEASKLEFETILQNQAQARSHEDDEDDRDSEAQGSKGHRSRDSDHNGDDASPSSRRSSFMNRSSSNRSLSSTASKDKERVSNEEIIARNNALAARLDSLSEDLEQALELSRSLSADLETSLRVSRDLQQQHDDASSTVKALEDKIVALERDMATRVAEAAGQAGRSAEDRWETWRSKFEEGWRKEREGYELERERLRGVVREWEEASRRAQEEEEERLMNARLSGESGTDDDSGDEEENDLSGKGSDDDWIGSGLDRAKDESLLMRLPDRSHSVSPRSPSFTSDQVRIRRESSSRLDPAIRALKAAAGEPSTRMGTGSKGNGSSTPRTTNSTAAEGALGALRAKAARNRRAGTITGRKRGESRRKSSGPEKNSSRKTNSAVPDAGAATVDRAVDGDGDDDSRTTSHGESTCTESDETAHEGPKSESEKSDKDKSKVKVAEVPVNPSDVQNGIAVARLAPMAVSIAVVGVVAWAYINRLKD</sequence>
<feature type="compositionally biased region" description="Polar residues" evidence="2">
    <location>
        <begin position="11"/>
        <end position="20"/>
    </location>
</feature>